<dbReference type="KEGG" id="fat:DVK85_07050"/>
<dbReference type="RefSeq" id="WP_114677771.1">
    <property type="nucleotide sequence ID" value="NZ_CP031188.1"/>
</dbReference>
<dbReference type="OrthoDB" id="1461591at2"/>
<name>A0A345HBQ3_9FLAO</name>
<evidence type="ECO:0000313" key="1">
    <source>
        <dbReference type="EMBL" id="AXG74013.1"/>
    </source>
</evidence>
<dbReference type="AlphaFoldDB" id="A0A345HBQ3"/>
<dbReference type="EMBL" id="CP031188">
    <property type="protein sequence ID" value="AXG74013.1"/>
    <property type="molecule type" value="Genomic_DNA"/>
</dbReference>
<keyword evidence="2" id="KW-1185">Reference proteome</keyword>
<organism evidence="1 2">
    <name type="scientific">Flavobacterium arcticum</name>
    <dbReference type="NCBI Taxonomy" id="1784713"/>
    <lineage>
        <taxon>Bacteria</taxon>
        <taxon>Pseudomonadati</taxon>
        <taxon>Bacteroidota</taxon>
        <taxon>Flavobacteriia</taxon>
        <taxon>Flavobacteriales</taxon>
        <taxon>Flavobacteriaceae</taxon>
        <taxon>Flavobacterium</taxon>
    </lineage>
</organism>
<evidence type="ECO:0000313" key="2">
    <source>
        <dbReference type="Proteomes" id="UP000253951"/>
    </source>
</evidence>
<proteinExistence type="predicted"/>
<protein>
    <submittedName>
        <fullName evidence="1">Uncharacterized protein</fullName>
    </submittedName>
</protein>
<sequence length="225" mass="24896">MKKLLLSLFGIFVLASCSNDTEESVTFNEASVEANSSMMLKSASADPVLKQLYIDRVNSQSYIDFDNAIVAFNDKLGTTIPDSEMDSSNKMLGWVQNNITQTGFLNYQEAEDKWDNVETLSAIELNANYNFHDYLAGTTPGTLLIVIEEVRPVISSCKECYAQFLVCSKAVNDNYTGLIELAVGLHKGGYISNKSYSVICAEADLQRIKGDRKCHETMDDCCTDA</sequence>
<gene>
    <name evidence="1" type="ORF">DVK85_07050</name>
</gene>
<accession>A0A345HBQ3</accession>
<reference evidence="1 2" key="1">
    <citation type="submission" date="2018-07" db="EMBL/GenBank/DDBJ databases">
        <title>Complete genome sequence of Flavobacterium arcticum type strain SM1502T.</title>
        <authorList>
            <person name="Li Y."/>
            <person name="Li D.-D."/>
        </authorList>
    </citation>
    <scope>NUCLEOTIDE SEQUENCE [LARGE SCALE GENOMIC DNA]</scope>
    <source>
        <strain evidence="1 2">SM1502</strain>
    </source>
</reference>
<dbReference type="PROSITE" id="PS51257">
    <property type="entry name" value="PROKAR_LIPOPROTEIN"/>
    <property type="match status" value="1"/>
</dbReference>
<dbReference type="Proteomes" id="UP000253951">
    <property type="component" value="Chromosome"/>
</dbReference>